<evidence type="ECO:0000256" key="2">
    <source>
        <dbReference type="SAM" id="MobiDB-lite"/>
    </source>
</evidence>
<gene>
    <name evidence="3" type="ORF">PIBRA_LOCUS324</name>
</gene>
<keyword evidence="4" id="KW-1185">Reference proteome</keyword>
<organism evidence="3 4">
    <name type="scientific">Pieris brassicae</name>
    <name type="common">White butterfly</name>
    <name type="synonym">Large white butterfly</name>
    <dbReference type="NCBI Taxonomy" id="7116"/>
    <lineage>
        <taxon>Eukaryota</taxon>
        <taxon>Metazoa</taxon>
        <taxon>Ecdysozoa</taxon>
        <taxon>Arthropoda</taxon>
        <taxon>Hexapoda</taxon>
        <taxon>Insecta</taxon>
        <taxon>Pterygota</taxon>
        <taxon>Neoptera</taxon>
        <taxon>Endopterygota</taxon>
        <taxon>Lepidoptera</taxon>
        <taxon>Glossata</taxon>
        <taxon>Ditrysia</taxon>
        <taxon>Papilionoidea</taxon>
        <taxon>Pieridae</taxon>
        <taxon>Pierinae</taxon>
        <taxon>Pieris</taxon>
    </lineage>
</organism>
<dbReference type="Proteomes" id="UP001152562">
    <property type="component" value="Unassembled WGS sequence"/>
</dbReference>
<protein>
    <submittedName>
        <fullName evidence="3">Uncharacterized protein</fullName>
    </submittedName>
</protein>
<feature type="region of interest" description="Disordered" evidence="2">
    <location>
        <begin position="412"/>
        <end position="469"/>
    </location>
</feature>
<comment type="caution">
    <text evidence="3">The sequence shown here is derived from an EMBL/GenBank/DDBJ whole genome shotgun (WGS) entry which is preliminary data.</text>
</comment>
<dbReference type="AlphaFoldDB" id="A0A9P0SHD0"/>
<proteinExistence type="predicted"/>
<evidence type="ECO:0000313" key="4">
    <source>
        <dbReference type="Proteomes" id="UP001152562"/>
    </source>
</evidence>
<name>A0A9P0SHD0_PIEBR</name>
<dbReference type="EMBL" id="CALOZG010000001">
    <property type="protein sequence ID" value="CAH3848270.1"/>
    <property type="molecule type" value="Genomic_DNA"/>
</dbReference>
<keyword evidence="1" id="KW-0175">Coiled coil</keyword>
<evidence type="ECO:0000256" key="1">
    <source>
        <dbReference type="SAM" id="Coils"/>
    </source>
</evidence>
<accession>A0A9P0SHD0</accession>
<feature type="coiled-coil region" evidence="1">
    <location>
        <begin position="115"/>
        <end position="143"/>
    </location>
</feature>
<sequence length="483" mass="52516">MVSAVTSHGLARFTAIVTSARHAAHQRSCHGIRESCTPKERPPCPPCESPPPPACREAAQDSPCAVRKVCCAPPSGLRPPCPPPEPPCALTCDNTSKITNLTVEPRQVVGCGVQLDRVAQRLAAAEQRRREQYEEEARRLSHSQSHLSPIPAEPYNLKGVQHCARATDGHDYICAQTPTPTRTCVNGVPPPPTPVPLKSSKDCEIQRNHHLDPCAHKPRVFVEIDRSATIKSTEKTSAEKASESSTRARKQCKENKKEWCKSPPQLANVPPPCREPSLVERFRRGIGGTDSKPSHRALHTRPDTGSLLAAFVVPCSENTPQSDKLSAILKETEKYEETGRGRTIGLINNNAKVAKSNFGSLELQIPSEADAVRVSVTLVAQTAGNATARQSTTKCTRRGSSDSWLSIKNIQKKLSSSKKKDPKPSEKETSCPVPPRVIPANPCAPSRSRPPNPPRTPSTADPCAPKDNRTRSICAFYPLHLLS</sequence>
<evidence type="ECO:0000313" key="3">
    <source>
        <dbReference type="EMBL" id="CAH3848270.1"/>
    </source>
</evidence>
<feature type="compositionally biased region" description="Basic and acidic residues" evidence="2">
    <location>
        <begin position="418"/>
        <end position="429"/>
    </location>
</feature>
<reference evidence="3" key="1">
    <citation type="submission" date="2022-05" db="EMBL/GenBank/DDBJ databases">
        <authorList>
            <person name="Okamura Y."/>
        </authorList>
    </citation>
    <scope>NUCLEOTIDE SEQUENCE</scope>
</reference>